<keyword evidence="4 7" id="KW-0369">Histidine metabolism</keyword>
<proteinExistence type="inferred from homology"/>
<dbReference type="PANTHER" id="PTHR42752:SF1">
    <property type="entry name" value="IMIDAZOLONEPROPIONASE-RELATED"/>
    <property type="match status" value="1"/>
</dbReference>
<feature type="binding site" evidence="7">
    <location>
        <position position="86"/>
    </location>
    <ligand>
        <name>4-imidazolone-5-propanoate</name>
        <dbReference type="ChEBI" id="CHEBI:77893"/>
    </ligand>
</feature>
<comment type="pathway">
    <text evidence="7">Amino-acid degradation; L-histidine degradation into L-glutamate; N-formimidoyl-L-glutamate from L-histidine: step 3/3.</text>
</comment>
<dbReference type="Gene3D" id="2.30.40.10">
    <property type="entry name" value="Urease, subunit C, domain 1"/>
    <property type="match status" value="1"/>
</dbReference>
<keyword evidence="5" id="KW-0862">Zinc</keyword>
<name>A0A081BQ66_9BACT</name>
<evidence type="ECO:0000313" key="10">
    <source>
        <dbReference type="Proteomes" id="UP000030700"/>
    </source>
</evidence>
<feature type="binding site" evidence="7">
    <location>
        <position position="325"/>
    </location>
    <ligand>
        <name>N-formimidoyl-L-glutamate</name>
        <dbReference type="ChEBI" id="CHEBI:58928"/>
    </ligand>
</feature>
<comment type="caution">
    <text evidence="7">Lacks conserved residue(s) required for the propagation of feature annotation.</text>
</comment>
<dbReference type="Gene3D" id="3.20.20.140">
    <property type="entry name" value="Metal-dependent hydrolases"/>
    <property type="match status" value="1"/>
</dbReference>
<evidence type="ECO:0000256" key="3">
    <source>
        <dbReference type="ARBA" id="ARBA00022801"/>
    </source>
</evidence>
<dbReference type="FunFam" id="3.20.20.140:FF:000007">
    <property type="entry name" value="Imidazolonepropionase"/>
    <property type="match status" value="1"/>
</dbReference>
<dbReference type="EC" id="3.5.2.7" evidence="1 7"/>
<comment type="subcellular location">
    <subcellularLocation>
        <location evidence="7">Cytoplasm</location>
    </subcellularLocation>
</comment>
<keyword evidence="10" id="KW-1185">Reference proteome</keyword>
<dbReference type="CDD" id="cd01296">
    <property type="entry name" value="Imidazolone-5PH"/>
    <property type="match status" value="1"/>
</dbReference>
<evidence type="ECO:0000256" key="5">
    <source>
        <dbReference type="ARBA" id="ARBA00022833"/>
    </source>
</evidence>
<comment type="similarity">
    <text evidence="7">Belongs to the metallo-dependent hydrolases superfamily. HutI family.</text>
</comment>
<keyword evidence="7" id="KW-0963">Cytoplasm</keyword>
<reference evidence="9" key="1">
    <citation type="journal article" date="2015" name="PeerJ">
        <title>First genomic representation of candidate bacterial phylum KSB3 points to enhanced environmental sensing as a trigger of wastewater bulking.</title>
        <authorList>
            <person name="Sekiguchi Y."/>
            <person name="Ohashi A."/>
            <person name="Parks D.H."/>
            <person name="Yamauchi T."/>
            <person name="Tyson G.W."/>
            <person name="Hugenholtz P."/>
        </authorList>
    </citation>
    <scope>NUCLEOTIDE SEQUENCE [LARGE SCALE GENOMIC DNA]</scope>
</reference>
<dbReference type="EMBL" id="DF820458">
    <property type="protein sequence ID" value="GAK52532.1"/>
    <property type="molecule type" value="Genomic_DNA"/>
</dbReference>
<dbReference type="SUPFAM" id="SSF51338">
    <property type="entry name" value="Composite domain of metallo-dependent hydrolases"/>
    <property type="match status" value="1"/>
</dbReference>
<dbReference type="UniPathway" id="UPA00379">
    <property type="reaction ID" value="UER00551"/>
</dbReference>
<dbReference type="InterPro" id="IPR006680">
    <property type="entry name" value="Amidohydro-rel"/>
</dbReference>
<evidence type="ECO:0000256" key="1">
    <source>
        <dbReference type="ARBA" id="ARBA00012864"/>
    </source>
</evidence>
<dbReference type="Pfam" id="PF01979">
    <property type="entry name" value="Amidohydro_1"/>
    <property type="match status" value="1"/>
</dbReference>
<comment type="function">
    <text evidence="7">Catalyzes the hydrolytic cleavage of the carbon-nitrogen bond in imidazolone-5-propanoate to yield N-formimidoyl-L-glutamate. It is the third step in the universal histidine degradation pathway.</text>
</comment>
<dbReference type="InterPro" id="IPR005920">
    <property type="entry name" value="HutI"/>
</dbReference>
<evidence type="ECO:0000313" key="9">
    <source>
        <dbReference type="EMBL" id="GAK52532.1"/>
    </source>
</evidence>
<dbReference type="NCBIfam" id="TIGR01224">
    <property type="entry name" value="hutI"/>
    <property type="match status" value="1"/>
</dbReference>
<keyword evidence="6" id="KW-0408">Iron</keyword>
<protein>
    <recommendedName>
        <fullName evidence="1 7">Imidazolonepropionase</fullName>
        <ecNumber evidence="1 7">3.5.2.7</ecNumber>
    </recommendedName>
    <alternativeName>
        <fullName evidence="7">Imidazolone-5-propionate hydrolase</fullName>
    </alternativeName>
</protein>
<keyword evidence="2" id="KW-0479">Metal-binding</keyword>
<dbReference type="HOGENOM" id="CLU_041647_0_1_0"/>
<dbReference type="AlphaFoldDB" id="A0A081BQ66"/>
<feature type="domain" description="Amidohydrolase-related" evidence="8">
    <location>
        <begin position="68"/>
        <end position="409"/>
    </location>
</feature>
<evidence type="ECO:0000256" key="4">
    <source>
        <dbReference type="ARBA" id="ARBA00022808"/>
    </source>
</evidence>
<evidence type="ECO:0000259" key="8">
    <source>
        <dbReference type="Pfam" id="PF01979"/>
    </source>
</evidence>
<sequence>MRKTIKHAAQLVTVSHPDIVHTNPVNALGIIEDGAIMIEGNLITWIGKTSDLPSATRSDVIIDASNKVVMPGFIDPHTHLVFAGSREMEFEARLRGTTYKDTAIMGGGIMQTVAATRQASHQELYNLAYKRLDRMLRRGTTTVEAKTGYGLTIDDEIKLLQTMRDLNEHHPIDIVPTFMALDIPPEFKQKKQDFTRLITEEMIPRIAEEKLAKFCDVFCDHDVFSQQETRQILEAGKQYGLLPRMHADSFDPFKAAEFAAEFGVIAADYLLLVSDKGIEMLAEKGVIADLLPGVPFFTAFVRYAPARKMLETGVKVALATGCNPGACMTESLPLIMTIACTQMRMSPAEAIVGVTAQAARSLCLFEKIGSLEVGKQADIVILDIPNYQYLTYHFGVNHVSRVIKNGKIVLERQTS</sequence>
<evidence type="ECO:0000256" key="2">
    <source>
        <dbReference type="ARBA" id="ARBA00022723"/>
    </source>
</evidence>
<dbReference type="HAMAP" id="MF_00372">
    <property type="entry name" value="HutI"/>
    <property type="match status" value="1"/>
</dbReference>
<comment type="catalytic activity">
    <reaction evidence="7">
        <text>4-imidazolone-5-propanoate + H2O = N-formimidoyl-L-glutamate</text>
        <dbReference type="Rhea" id="RHEA:23660"/>
        <dbReference type="ChEBI" id="CHEBI:15377"/>
        <dbReference type="ChEBI" id="CHEBI:58928"/>
        <dbReference type="ChEBI" id="CHEBI:77893"/>
        <dbReference type="EC" id="3.5.2.7"/>
    </reaction>
</comment>
<feature type="binding site" evidence="7">
    <location>
        <position position="149"/>
    </location>
    <ligand>
        <name>N-formimidoyl-L-glutamate</name>
        <dbReference type="ChEBI" id="CHEBI:58928"/>
    </ligand>
</feature>
<dbReference type="GO" id="GO:0019556">
    <property type="term" value="P:L-histidine catabolic process to glutamate and formamide"/>
    <property type="evidence" value="ECO:0007669"/>
    <property type="project" value="UniProtKB-UniRule"/>
</dbReference>
<dbReference type="GO" id="GO:0005737">
    <property type="term" value="C:cytoplasm"/>
    <property type="evidence" value="ECO:0007669"/>
    <property type="project" value="UniProtKB-SubCell"/>
</dbReference>
<dbReference type="GO" id="GO:0046872">
    <property type="term" value="F:metal ion binding"/>
    <property type="evidence" value="ECO:0007669"/>
    <property type="project" value="UniProtKB-KW"/>
</dbReference>
<evidence type="ECO:0000256" key="7">
    <source>
        <dbReference type="HAMAP-Rule" id="MF_00372"/>
    </source>
</evidence>
<dbReference type="GO" id="GO:0019557">
    <property type="term" value="P:L-histidine catabolic process to glutamate and formate"/>
    <property type="evidence" value="ECO:0007669"/>
    <property type="project" value="UniProtKB-UniPathway"/>
</dbReference>
<accession>A0A081BQ66</accession>
<evidence type="ECO:0000256" key="6">
    <source>
        <dbReference type="ARBA" id="ARBA00023004"/>
    </source>
</evidence>
<keyword evidence="3 7" id="KW-0378">Hydrolase</keyword>
<dbReference type="GO" id="GO:0050480">
    <property type="term" value="F:imidazolonepropionase activity"/>
    <property type="evidence" value="ECO:0007669"/>
    <property type="project" value="UniProtKB-UniRule"/>
</dbReference>
<dbReference type="STRING" id="1499966.U14_03783"/>
<dbReference type="InterPro" id="IPR032466">
    <property type="entry name" value="Metal_Hydrolase"/>
</dbReference>
<feature type="binding site" evidence="7">
    <location>
        <position position="323"/>
    </location>
    <ligand>
        <name>N-formimidoyl-L-glutamate</name>
        <dbReference type="ChEBI" id="CHEBI:58928"/>
    </ligand>
</feature>
<feature type="binding site" evidence="7">
    <location>
        <position position="149"/>
    </location>
    <ligand>
        <name>4-imidazolone-5-propanoate</name>
        <dbReference type="ChEBI" id="CHEBI:77893"/>
    </ligand>
</feature>
<dbReference type="Proteomes" id="UP000030700">
    <property type="component" value="Unassembled WGS sequence"/>
</dbReference>
<dbReference type="InterPro" id="IPR011059">
    <property type="entry name" value="Metal-dep_hydrolase_composite"/>
</dbReference>
<dbReference type="PANTHER" id="PTHR42752">
    <property type="entry name" value="IMIDAZOLONEPROPIONASE"/>
    <property type="match status" value="1"/>
</dbReference>
<dbReference type="SUPFAM" id="SSF51556">
    <property type="entry name" value="Metallo-dependent hydrolases"/>
    <property type="match status" value="1"/>
</dbReference>
<organism evidence="9">
    <name type="scientific">Candidatus Moduliflexus flocculans</name>
    <dbReference type="NCBI Taxonomy" id="1499966"/>
    <lineage>
        <taxon>Bacteria</taxon>
        <taxon>Candidatus Moduliflexota</taxon>
        <taxon>Candidatus Moduliflexia</taxon>
        <taxon>Candidatus Moduliflexales</taxon>
        <taxon>Candidatus Moduliflexaceae</taxon>
    </lineage>
</organism>
<gene>
    <name evidence="7" type="primary">hutI</name>
    <name evidence="9" type="ORF">U14_03783</name>
</gene>